<reference evidence="5" key="1">
    <citation type="submission" date="2023-06" db="EMBL/GenBank/DDBJ databases">
        <authorList>
            <person name="Noh H."/>
        </authorList>
    </citation>
    <scope>NUCLEOTIDE SEQUENCE</scope>
    <source>
        <strain evidence="5">DUCC20226</strain>
    </source>
</reference>
<dbReference type="SUPFAM" id="SSF48403">
    <property type="entry name" value="Ankyrin repeat"/>
    <property type="match status" value="3"/>
</dbReference>
<dbReference type="PROSITE" id="PS50297">
    <property type="entry name" value="ANK_REP_REGION"/>
    <property type="match status" value="3"/>
</dbReference>
<feature type="region of interest" description="Disordered" evidence="4">
    <location>
        <begin position="1159"/>
        <end position="1185"/>
    </location>
</feature>
<feature type="repeat" description="ANK" evidence="3">
    <location>
        <begin position="1456"/>
        <end position="1488"/>
    </location>
</feature>
<evidence type="ECO:0000313" key="5">
    <source>
        <dbReference type="EMBL" id="KAK2610856.1"/>
    </source>
</evidence>
<dbReference type="SMART" id="SM00248">
    <property type="entry name" value="ANK"/>
    <property type="match status" value="12"/>
</dbReference>
<feature type="repeat" description="ANK" evidence="3">
    <location>
        <begin position="880"/>
        <end position="912"/>
    </location>
</feature>
<evidence type="ECO:0000256" key="2">
    <source>
        <dbReference type="ARBA" id="ARBA00023043"/>
    </source>
</evidence>
<dbReference type="Pfam" id="PF00023">
    <property type="entry name" value="Ank"/>
    <property type="match status" value="2"/>
</dbReference>
<dbReference type="Gene3D" id="1.25.40.20">
    <property type="entry name" value="Ankyrin repeat-containing domain"/>
    <property type="match status" value="4"/>
</dbReference>
<proteinExistence type="predicted"/>
<gene>
    <name evidence="5" type="ORF">N8I77_004249</name>
</gene>
<name>A0AAD9W8G2_PHOAM</name>
<dbReference type="PANTHER" id="PTHR24198">
    <property type="entry name" value="ANKYRIN REPEAT AND PROTEIN KINASE DOMAIN-CONTAINING PROTEIN"/>
    <property type="match status" value="1"/>
</dbReference>
<feature type="compositionally biased region" description="Acidic residues" evidence="4">
    <location>
        <begin position="627"/>
        <end position="652"/>
    </location>
</feature>
<feature type="region of interest" description="Disordered" evidence="4">
    <location>
        <begin position="600"/>
        <end position="683"/>
    </location>
</feature>
<dbReference type="Proteomes" id="UP001265746">
    <property type="component" value="Unassembled WGS sequence"/>
</dbReference>
<sequence length="1783" mass="202326">MSATDLPKLPVPHAELAQYIANNADRSMNDLVEPYRQFEAQLRQLYAQDPHNEILKNEHLNVLPLFNNGETSDVKIRARNLDDEPETEKDRYVMTLPNEQRRPNGSPAIVQSLKDFQHNFNVFSESSLVDLDWSNVVASGSAVVNTLLPVPERYRDSKRALREFYHEKFCPASDVDLFIYGLTEEQAIEKIKQIEERIRDSILTETTTVRTKNAITICMLAPNFRSPAWTDPGQIVLRIYKNVSEILTGFDIDCSGAAYDGKQVYCTPRALQSYITQINHIDLSRRSPSYENRLSKYSHRGFEVYWPELDRSRIDPTIFERSFQRTLGLARLLVLERLPTSSSRDSYLAKRREERGRPPLHRRYFHRLAGNIKENHEDEVAEWVNEDEVSNYHTFTVPYGVKFHAKKIEKLCYTRDLLLNAEWNQPKDREVYLHRHPAFFGRFADVMNDCCGFCPKPETDEEKAVYEDESKIYVSGKISFIQDDPGRQQIGSFNPLTEDDWTEMAYIGNTARLCQDIVDGELEHVQDWLSQDGADPNTRDHTGRTPLHLAVTSSTPEIVQCLVDHGARLVSRLADGRTALHLAAEQGNIEIVKILMDKSTSNEEEEEEKQVQNRKAKLTPTSPSPSQEEESMEVVDSDIEMVSDAESDDDDEKQSMATGSFVKVRKDDESSAPAGAVPEDKEDDPDFYDINVVAWDTPCSALHFAIICGHEEVVKLLCQEYGADILLPIKFLNEEKQPTAAILTLVLSTKLPIAKAKSMAKTILSLGASSAQADLHGSTAFQRIVEENASELVEVLLAFDEIGVKNSINHIAFSGWSQTDSTLQNAIKGGDVRLILQLLDAGAVPQIDFETWLKSAKQSASMENRLRLSLEENMKFFERENEQPIITAIQSSNPSIVLELLKRGADVNAMTKQSYSLVHTTGFGYGIGQTALDLVEEQLNRLRKYEPPVATPPELKFGMEDTLKQYKKGTWQYAAVRTAVIYAQNRNKETLEKYEKEKERISALEGVQEKQVAIDSAIATLEEVKRTLVSSGAKTFLELHPDHKNRASHQNHPWQPSKEPLEFSYGFQFFGVSDVTERRRDKYIELFEAAWSGDLDKIKALTLVSWDPQSNEPPLQIAVNDRSNNPFSLAYMRGHLDVAKAILEIAQAQYVAEEKPVKRYRMQTSEEEDDEDDEDSTNDEDEPRIYGQIVDEQFTIDNVGQVSMQVKSRVKPLTILNWTFPTLKSDDGDDKFSGSRCLLEHVISNDDRKGLKYYHDLTVYFSDQDQDKDDEDNNFVAFPQWAFWSAADQGRLGMLADMIQWAGAGLPLEELVKKTGVELKEKPRYYQGLTVYGKKRKDWATAGRNVISRPKDSAESPLLHTAQKGCIESVEWFLSDAPLRNYLEFGKSKVAKENLRLKHLSQSQGGFEKAVTRWLGAENDLVISAATLGPNDGTALRLVEYLIKAYPSAVEARSTAGMTPLFMACWLGRIDLVKLLITHGADQSTKNASHDNIVHAALANNPEPEKLAVFLQVIDPALLAHLLLERSGLNTGDGRTPLHRWLATHVKTISEKPERHIKVLHLLLKYSKGQELDTLDSRGDTPLHTLIREQADPTIIREILDFNPNLLHRENAVGLTPAEVAHDAFVRACTPQWPRRVYSYYHHQDQSIAQVLLNRQPEDFAREAKHGKPSKEIPKVQQIYDLTAEFVASHPSKRRLVSLHEANDVARRIGETYQGQRYGWTGFRERKIRLVRRFRAVSYNDLKDEEEDGAREEEQSVDILLGRMHALQSSAWEEPKKIGHVVA</sequence>
<dbReference type="EMBL" id="JAUJFL010000002">
    <property type="protein sequence ID" value="KAK2610856.1"/>
    <property type="molecule type" value="Genomic_DNA"/>
</dbReference>
<accession>A0AAD9W8G2</accession>
<dbReference type="PANTHER" id="PTHR24198:SF165">
    <property type="entry name" value="ANKYRIN REPEAT-CONTAINING PROTEIN-RELATED"/>
    <property type="match status" value="1"/>
</dbReference>
<feature type="repeat" description="ANK" evidence="3">
    <location>
        <begin position="575"/>
        <end position="607"/>
    </location>
</feature>
<protein>
    <recommendedName>
        <fullName evidence="7">Ankyrin repeat protein</fullName>
    </recommendedName>
</protein>
<dbReference type="PRINTS" id="PR01415">
    <property type="entry name" value="ANKYRIN"/>
</dbReference>
<evidence type="ECO:0000313" key="6">
    <source>
        <dbReference type="Proteomes" id="UP001265746"/>
    </source>
</evidence>
<evidence type="ECO:0000256" key="3">
    <source>
        <dbReference type="PROSITE-ProRule" id="PRU00023"/>
    </source>
</evidence>
<organism evidence="5 6">
    <name type="scientific">Phomopsis amygdali</name>
    <name type="common">Fusicoccum amygdali</name>
    <dbReference type="NCBI Taxonomy" id="1214568"/>
    <lineage>
        <taxon>Eukaryota</taxon>
        <taxon>Fungi</taxon>
        <taxon>Dikarya</taxon>
        <taxon>Ascomycota</taxon>
        <taxon>Pezizomycotina</taxon>
        <taxon>Sordariomycetes</taxon>
        <taxon>Sordariomycetidae</taxon>
        <taxon>Diaporthales</taxon>
        <taxon>Diaporthaceae</taxon>
        <taxon>Diaporthe</taxon>
    </lineage>
</organism>
<evidence type="ECO:0008006" key="7">
    <source>
        <dbReference type="Google" id="ProtNLM"/>
    </source>
</evidence>
<dbReference type="InterPro" id="IPR036770">
    <property type="entry name" value="Ankyrin_rpt-contain_sf"/>
</dbReference>
<keyword evidence="1" id="KW-0677">Repeat</keyword>
<feature type="compositionally biased region" description="Acidic residues" evidence="4">
    <location>
        <begin position="1165"/>
        <end position="1182"/>
    </location>
</feature>
<comment type="caution">
    <text evidence="5">The sequence shown here is derived from an EMBL/GenBank/DDBJ whole genome shotgun (WGS) entry which is preliminary data.</text>
</comment>
<evidence type="ECO:0000256" key="4">
    <source>
        <dbReference type="SAM" id="MobiDB-lite"/>
    </source>
</evidence>
<dbReference type="Pfam" id="PF12796">
    <property type="entry name" value="Ank_2"/>
    <property type="match status" value="1"/>
</dbReference>
<dbReference type="InterPro" id="IPR002110">
    <property type="entry name" value="Ankyrin_rpt"/>
</dbReference>
<dbReference type="PROSITE" id="PS50088">
    <property type="entry name" value="ANK_REPEAT"/>
    <property type="match status" value="4"/>
</dbReference>
<evidence type="ECO:0000256" key="1">
    <source>
        <dbReference type="ARBA" id="ARBA00022737"/>
    </source>
</evidence>
<feature type="repeat" description="ANK" evidence="3">
    <location>
        <begin position="542"/>
        <end position="569"/>
    </location>
</feature>
<keyword evidence="2 3" id="KW-0040">ANK repeat</keyword>
<keyword evidence="6" id="KW-1185">Reference proteome</keyword>